<evidence type="ECO:0000313" key="4">
    <source>
        <dbReference type="Proteomes" id="UP000252554"/>
    </source>
</evidence>
<reference evidence="3 4" key="1">
    <citation type="submission" date="2018-06" db="EMBL/GenBank/DDBJ databases">
        <title>Whole genome sequencing of four bacterial strains from South Shetland trench revealing bio-synthetic gene clusters.</title>
        <authorList>
            <person name="Abdel-Mageed W.M."/>
            <person name="Lehri B."/>
            <person name="Jarmusch S.A."/>
            <person name="Miranda K."/>
            <person name="Goodfellow M."/>
            <person name="Jaspars M."/>
            <person name="Karlyshev A.V."/>
        </authorList>
    </citation>
    <scope>NUCLEOTIDE SEQUENCE [LARGE SCALE GENOMIC DNA]</scope>
    <source>
        <strain evidence="3 4">SST2</strain>
    </source>
</reference>
<feature type="compositionally biased region" description="Polar residues" evidence="1">
    <location>
        <begin position="165"/>
        <end position="175"/>
    </location>
</feature>
<sequence length="189" mass="21029">MAGLGYRTSDCRRSPMIRFAWLTLAALSAASLPAQAEQLLPGLWEFTSEKLVVDSMEMPGMAEMLAQMKELPPEQRKMMESMLAEQGVELGSGGIRLCLSEAQVESRKLPFQDEPGCTQEVLEQTDSLWRFRFECPDAKGQGETKIISNREVANMIETTYAVGEQQGTSRMQSRGQWLGEDCGTLKPQS</sequence>
<protein>
    <submittedName>
        <fullName evidence="3">DUF3617 domain-containing protein</fullName>
    </submittedName>
</protein>
<evidence type="ECO:0000256" key="1">
    <source>
        <dbReference type="SAM" id="MobiDB-lite"/>
    </source>
</evidence>
<evidence type="ECO:0000256" key="2">
    <source>
        <dbReference type="SAM" id="SignalP"/>
    </source>
</evidence>
<feature type="signal peptide" evidence="2">
    <location>
        <begin position="1"/>
        <end position="36"/>
    </location>
</feature>
<comment type="caution">
    <text evidence="3">The sequence shown here is derived from an EMBL/GenBank/DDBJ whole genome shotgun (WGS) entry which is preliminary data.</text>
</comment>
<name>A0A365PWR0_9GAMM</name>
<keyword evidence="2" id="KW-0732">Signal</keyword>
<proteinExistence type="predicted"/>
<organism evidence="3 4">
    <name type="scientific">Stutzerimonas zhaodongensis</name>
    <dbReference type="NCBI Taxonomy" id="1176257"/>
    <lineage>
        <taxon>Bacteria</taxon>
        <taxon>Pseudomonadati</taxon>
        <taxon>Pseudomonadota</taxon>
        <taxon>Gammaproteobacteria</taxon>
        <taxon>Pseudomonadales</taxon>
        <taxon>Pseudomonadaceae</taxon>
        <taxon>Stutzerimonas</taxon>
    </lineage>
</organism>
<feature type="region of interest" description="Disordered" evidence="1">
    <location>
        <begin position="164"/>
        <end position="189"/>
    </location>
</feature>
<feature type="chain" id="PRO_5016908469" evidence="2">
    <location>
        <begin position="37"/>
        <end position="189"/>
    </location>
</feature>
<dbReference type="EMBL" id="QNTV01000004">
    <property type="protein sequence ID" value="RBA59935.1"/>
    <property type="molecule type" value="Genomic_DNA"/>
</dbReference>
<dbReference type="Pfam" id="PF12276">
    <property type="entry name" value="DUF3617"/>
    <property type="match status" value="1"/>
</dbReference>
<accession>A0A365PWR0</accession>
<dbReference type="AlphaFoldDB" id="A0A365PWR0"/>
<evidence type="ECO:0000313" key="3">
    <source>
        <dbReference type="EMBL" id="RBA59935.1"/>
    </source>
</evidence>
<gene>
    <name evidence="3" type="ORF">DQ403_08235</name>
</gene>
<dbReference type="InterPro" id="IPR022061">
    <property type="entry name" value="DUF3617"/>
</dbReference>
<dbReference type="Proteomes" id="UP000252554">
    <property type="component" value="Unassembled WGS sequence"/>
</dbReference>